<proteinExistence type="predicted"/>
<dbReference type="InterPro" id="IPR021840">
    <property type="entry name" value="DUF3433"/>
</dbReference>
<evidence type="ECO:0000256" key="2">
    <source>
        <dbReference type="SAM" id="Phobius"/>
    </source>
</evidence>
<evidence type="ECO:0000256" key="1">
    <source>
        <dbReference type="SAM" id="MobiDB-lite"/>
    </source>
</evidence>
<accession>A0AAN7C2K8</accession>
<keyword evidence="2" id="KW-1133">Transmembrane helix</keyword>
<keyword evidence="2" id="KW-0812">Transmembrane</keyword>
<feature type="region of interest" description="Disordered" evidence="1">
    <location>
        <begin position="389"/>
        <end position="411"/>
    </location>
</feature>
<name>A0AAN7C2K8_9PEZI</name>
<evidence type="ECO:0000313" key="3">
    <source>
        <dbReference type="EMBL" id="KAK4234219.1"/>
    </source>
</evidence>
<keyword evidence="4" id="KW-1185">Reference proteome</keyword>
<feature type="compositionally biased region" description="Polar residues" evidence="1">
    <location>
        <begin position="391"/>
        <end position="403"/>
    </location>
</feature>
<protein>
    <submittedName>
        <fullName evidence="3">Uncharacterized protein</fullName>
    </submittedName>
</protein>
<dbReference type="AlphaFoldDB" id="A0AAN7C2K8"/>
<feature type="transmembrane region" description="Helical" evidence="2">
    <location>
        <begin position="58"/>
        <end position="80"/>
    </location>
</feature>
<dbReference type="Proteomes" id="UP001303760">
    <property type="component" value="Unassembled WGS sequence"/>
</dbReference>
<feature type="transmembrane region" description="Helical" evidence="2">
    <location>
        <begin position="172"/>
        <end position="202"/>
    </location>
</feature>
<dbReference type="PANTHER" id="PTHR37544">
    <property type="entry name" value="SPRAY-RELATED"/>
    <property type="match status" value="1"/>
</dbReference>
<dbReference type="EMBL" id="MU860399">
    <property type="protein sequence ID" value="KAK4234219.1"/>
    <property type="molecule type" value="Genomic_DNA"/>
</dbReference>
<reference evidence="3" key="1">
    <citation type="journal article" date="2023" name="Mol. Phylogenet. Evol.">
        <title>Genome-scale phylogeny and comparative genomics of the fungal order Sordariales.</title>
        <authorList>
            <person name="Hensen N."/>
            <person name="Bonometti L."/>
            <person name="Westerberg I."/>
            <person name="Brannstrom I.O."/>
            <person name="Guillou S."/>
            <person name="Cros-Aarteil S."/>
            <person name="Calhoun S."/>
            <person name="Haridas S."/>
            <person name="Kuo A."/>
            <person name="Mondo S."/>
            <person name="Pangilinan J."/>
            <person name="Riley R."/>
            <person name="LaButti K."/>
            <person name="Andreopoulos B."/>
            <person name="Lipzen A."/>
            <person name="Chen C."/>
            <person name="Yan M."/>
            <person name="Daum C."/>
            <person name="Ng V."/>
            <person name="Clum A."/>
            <person name="Steindorff A."/>
            <person name="Ohm R.A."/>
            <person name="Martin F."/>
            <person name="Silar P."/>
            <person name="Natvig D.O."/>
            <person name="Lalanne C."/>
            <person name="Gautier V."/>
            <person name="Ament-Velasquez S.L."/>
            <person name="Kruys A."/>
            <person name="Hutchinson M.I."/>
            <person name="Powell A.J."/>
            <person name="Barry K."/>
            <person name="Miller A.N."/>
            <person name="Grigoriev I.V."/>
            <person name="Debuchy R."/>
            <person name="Gladieux P."/>
            <person name="Hiltunen Thoren M."/>
            <person name="Johannesson H."/>
        </authorList>
    </citation>
    <scope>NUCLEOTIDE SEQUENCE</scope>
    <source>
        <strain evidence="3">CBS 532.94</strain>
    </source>
</reference>
<sequence>MNPTRSRQAWAEQSTSLITPTPYHNEGNVPLERHEHHGTPDLSSKAAKQWISLPLRSWSIYLFIIVTISLIIAIIVLLIISLRDNGFATVGSALSAYGATWNLRLLWTAFPSLVFTCLGLHWGAIASAAADREPFVGLNRPDGGPAKETVLLDYRATIPLKKWWAAFRNRHWVVGSALLAALVFSVLSPLAAALFVATAALFDQETPIMFNSTFDQAAMNSSMDIRPVLDAVTATLIYGASDLPWTDHEHAFRPFYSAFEVAGEPPPVNATSLTARTVAHSAYLNCAVLEPGSGYEITVKSQSSSPDLVASLVMTSTDRGCPIRQEFTVADAQKVYFTTSAETSCSAEALYSRLVFTYGHFSASGPPFLSNVSVVSCAVGYRSTDGDLSVTVPSPGSGRSNPEGTKAAGGGGKWEILRFRPAGEPRDSREDAYGFWRIYEQNLFQSQAFTADTTWSTTDFGTVILYRALQRQGDGARSTDNTTVLRGNVLAESISDVFTSTYLTSMATVGLVPHDGGRLETATATLERELTRLFVVPWVAATIVTVLALILAVAVAALQHTRKHQTLLYEEPAGLLAYAGLLEGSELIEVARRARDSEEFDGKVVAAVLRNCHCNKPIRGGEGDVVRDRWKMSPTRGIKPRVIVVETANGNVADRVKSDCYVHSVVPGRPQDDPA</sequence>
<gene>
    <name evidence="3" type="ORF">C8A03DRAFT_18828</name>
</gene>
<feature type="transmembrane region" description="Helical" evidence="2">
    <location>
        <begin position="105"/>
        <end position="130"/>
    </location>
</feature>
<feature type="transmembrane region" description="Helical" evidence="2">
    <location>
        <begin position="535"/>
        <end position="558"/>
    </location>
</feature>
<dbReference type="Pfam" id="PF11915">
    <property type="entry name" value="DUF3433"/>
    <property type="match status" value="1"/>
</dbReference>
<keyword evidence="2" id="KW-0472">Membrane</keyword>
<organism evidence="3 4">
    <name type="scientific">Achaetomium macrosporum</name>
    <dbReference type="NCBI Taxonomy" id="79813"/>
    <lineage>
        <taxon>Eukaryota</taxon>
        <taxon>Fungi</taxon>
        <taxon>Dikarya</taxon>
        <taxon>Ascomycota</taxon>
        <taxon>Pezizomycotina</taxon>
        <taxon>Sordariomycetes</taxon>
        <taxon>Sordariomycetidae</taxon>
        <taxon>Sordariales</taxon>
        <taxon>Chaetomiaceae</taxon>
        <taxon>Achaetomium</taxon>
    </lineage>
</organism>
<comment type="caution">
    <text evidence="3">The sequence shown here is derived from an EMBL/GenBank/DDBJ whole genome shotgun (WGS) entry which is preliminary data.</text>
</comment>
<reference evidence="3" key="2">
    <citation type="submission" date="2023-05" db="EMBL/GenBank/DDBJ databases">
        <authorList>
            <consortium name="Lawrence Berkeley National Laboratory"/>
            <person name="Steindorff A."/>
            <person name="Hensen N."/>
            <person name="Bonometti L."/>
            <person name="Westerberg I."/>
            <person name="Brannstrom I.O."/>
            <person name="Guillou S."/>
            <person name="Cros-Aarteil S."/>
            <person name="Calhoun S."/>
            <person name="Haridas S."/>
            <person name="Kuo A."/>
            <person name="Mondo S."/>
            <person name="Pangilinan J."/>
            <person name="Riley R."/>
            <person name="Labutti K."/>
            <person name="Andreopoulos B."/>
            <person name="Lipzen A."/>
            <person name="Chen C."/>
            <person name="Yanf M."/>
            <person name="Daum C."/>
            <person name="Ng V."/>
            <person name="Clum A."/>
            <person name="Ohm R."/>
            <person name="Martin F."/>
            <person name="Silar P."/>
            <person name="Natvig D."/>
            <person name="Lalanne C."/>
            <person name="Gautier V."/>
            <person name="Ament-Velasquez S.L."/>
            <person name="Kruys A."/>
            <person name="Hutchinson M.I."/>
            <person name="Powell A.J."/>
            <person name="Barry K."/>
            <person name="Miller A.N."/>
            <person name="Grigoriev I.V."/>
            <person name="Debuchy R."/>
            <person name="Gladieux P."/>
            <person name="Thoren M.H."/>
            <person name="Johannesson H."/>
        </authorList>
    </citation>
    <scope>NUCLEOTIDE SEQUENCE</scope>
    <source>
        <strain evidence="3">CBS 532.94</strain>
    </source>
</reference>
<evidence type="ECO:0000313" key="4">
    <source>
        <dbReference type="Proteomes" id="UP001303760"/>
    </source>
</evidence>
<dbReference type="PANTHER" id="PTHR37544:SF3">
    <property type="entry name" value="SPRAY"/>
    <property type="match status" value="1"/>
</dbReference>